<dbReference type="GO" id="GO:0009966">
    <property type="term" value="P:regulation of signal transduction"/>
    <property type="evidence" value="ECO:0007669"/>
    <property type="project" value="TreeGrafter"/>
</dbReference>
<evidence type="ECO:0000256" key="5">
    <source>
        <dbReference type="ARBA" id="ARBA00023319"/>
    </source>
</evidence>
<dbReference type="InterPro" id="IPR003599">
    <property type="entry name" value="Ig_sub"/>
</dbReference>
<dbReference type="Pfam" id="PF00050">
    <property type="entry name" value="Kazal_1"/>
    <property type="match status" value="1"/>
</dbReference>
<proteinExistence type="predicted"/>
<dbReference type="InterPro" id="IPR036058">
    <property type="entry name" value="Kazal_dom_sf"/>
</dbReference>
<dbReference type="FunFam" id="2.60.40.10:FF:000032">
    <property type="entry name" value="palladin isoform X1"/>
    <property type="match status" value="1"/>
</dbReference>
<feature type="signal peptide" evidence="6">
    <location>
        <begin position="1"/>
        <end position="20"/>
    </location>
</feature>
<dbReference type="InterPro" id="IPR007110">
    <property type="entry name" value="Ig-like_dom"/>
</dbReference>
<dbReference type="SUPFAM" id="SSF57184">
    <property type="entry name" value="Growth factor receptor domain"/>
    <property type="match status" value="1"/>
</dbReference>
<dbReference type="CDD" id="cd00104">
    <property type="entry name" value="KAZAL_FS"/>
    <property type="match status" value="1"/>
</dbReference>
<feature type="domain" description="IGFBP N-terminal" evidence="8">
    <location>
        <begin position="23"/>
        <end position="109"/>
    </location>
</feature>
<dbReference type="Pfam" id="PF00219">
    <property type="entry name" value="IGFBP"/>
    <property type="match status" value="1"/>
</dbReference>
<dbReference type="InterPro" id="IPR013098">
    <property type="entry name" value="Ig_I-set"/>
</dbReference>
<dbReference type="PANTHER" id="PTHR14186:SF19">
    <property type="entry name" value="INSULIN-LIKE GROWTH FACTOR-BINDING PROTEIN 7"/>
    <property type="match status" value="1"/>
</dbReference>
<dbReference type="EMBL" id="CAJPIZ010000463">
    <property type="protein sequence ID" value="CAG2101502.1"/>
    <property type="molecule type" value="Genomic_DNA"/>
</dbReference>
<evidence type="ECO:0000256" key="4">
    <source>
        <dbReference type="ARBA" id="ARBA00023157"/>
    </source>
</evidence>
<feature type="domain" description="Ig-like" evidence="7">
    <location>
        <begin position="151"/>
        <end position="252"/>
    </location>
</feature>
<evidence type="ECO:0000313" key="11">
    <source>
        <dbReference type="Proteomes" id="UP000759131"/>
    </source>
</evidence>
<dbReference type="InterPro" id="IPR002350">
    <property type="entry name" value="Kazal_dom"/>
</dbReference>
<feature type="chain" id="PRO_5036211634" evidence="6">
    <location>
        <begin position="21"/>
        <end position="267"/>
    </location>
</feature>
<evidence type="ECO:0000259" key="8">
    <source>
        <dbReference type="PROSITE" id="PS51323"/>
    </source>
</evidence>
<dbReference type="GO" id="GO:0005520">
    <property type="term" value="F:insulin-like growth factor binding"/>
    <property type="evidence" value="ECO:0007669"/>
    <property type="project" value="InterPro"/>
</dbReference>
<dbReference type="InterPro" id="IPR000867">
    <property type="entry name" value="IGFBP-like"/>
</dbReference>
<evidence type="ECO:0000256" key="2">
    <source>
        <dbReference type="ARBA" id="ARBA00022525"/>
    </source>
</evidence>
<dbReference type="Gene3D" id="4.10.40.20">
    <property type="match status" value="1"/>
</dbReference>
<dbReference type="SMART" id="SM00408">
    <property type="entry name" value="IGc2"/>
    <property type="match status" value="1"/>
</dbReference>
<dbReference type="InterPro" id="IPR013783">
    <property type="entry name" value="Ig-like_fold"/>
</dbReference>
<dbReference type="PANTHER" id="PTHR14186">
    <property type="entry name" value="INSULIN-LIKE GROWTH FACTOR BINDING PROTEIN-RELATED"/>
    <property type="match status" value="1"/>
</dbReference>
<dbReference type="Gene3D" id="2.60.40.10">
    <property type="entry name" value="Immunoglobulins"/>
    <property type="match status" value="1"/>
</dbReference>
<evidence type="ECO:0000259" key="7">
    <source>
        <dbReference type="PROSITE" id="PS50835"/>
    </source>
</evidence>
<dbReference type="PROSITE" id="PS51465">
    <property type="entry name" value="KAZAL_2"/>
    <property type="match status" value="1"/>
</dbReference>
<dbReference type="OrthoDB" id="5985519at2759"/>
<dbReference type="SUPFAM" id="SSF48726">
    <property type="entry name" value="Immunoglobulin"/>
    <property type="match status" value="1"/>
</dbReference>
<dbReference type="Pfam" id="PF07679">
    <property type="entry name" value="I-set"/>
    <property type="match status" value="1"/>
</dbReference>
<dbReference type="InterPro" id="IPR003598">
    <property type="entry name" value="Ig_sub2"/>
</dbReference>
<dbReference type="Proteomes" id="UP000759131">
    <property type="component" value="Unassembled WGS sequence"/>
</dbReference>
<feature type="domain" description="Kazal-like" evidence="9">
    <location>
        <begin position="92"/>
        <end position="149"/>
    </location>
</feature>
<dbReference type="InterPro" id="IPR009030">
    <property type="entry name" value="Growth_fac_rcpt_cys_sf"/>
</dbReference>
<dbReference type="InterPro" id="IPR036179">
    <property type="entry name" value="Ig-like_dom_sf"/>
</dbReference>
<dbReference type="EMBL" id="OC855038">
    <property type="protein sequence ID" value="CAD7621072.1"/>
    <property type="molecule type" value="Genomic_DNA"/>
</dbReference>
<keyword evidence="4" id="KW-1015">Disulfide bond</keyword>
<dbReference type="PROSITE" id="PS50835">
    <property type="entry name" value="IG_LIKE"/>
    <property type="match status" value="1"/>
</dbReference>
<evidence type="ECO:0000256" key="3">
    <source>
        <dbReference type="ARBA" id="ARBA00022729"/>
    </source>
</evidence>
<protein>
    <submittedName>
        <fullName evidence="10">Uncharacterized protein</fullName>
    </submittedName>
</protein>
<dbReference type="GO" id="GO:0001558">
    <property type="term" value="P:regulation of cell growth"/>
    <property type="evidence" value="ECO:0007669"/>
    <property type="project" value="InterPro"/>
</dbReference>
<keyword evidence="3 6" id="KW-0732">Signal</keyword>
<dbReference type="Gene3D" id="3.30.60.30">
    <property type="match status" value="1"/>
</dbReference>
<organism evidence="10">
    <name type="scientific">Medioppia subpectinata</name>
    <dbReference type="NCBI Taxonomy" id="1979941"/>
    <lineage>
        <taxon>Eukaryota</taxon>
        <taxon>Metazoa</taxon>
        <taxon>Ecdysozoa</taxon>
        <taxon>Arthropoda</taxon>
        <taxon>Chelicerata</taxon>
        <taxon>Arachnida</taxon>
        <taxon>Acari</taxon>
        <taxon>Acariformes</taxon>
        <taxon>Sarcoptiformes</taxon>
        <taxon>Oribatida</taxon>
        <taxon>Brachypylina</taxon>
        <taxon>Oppioidea</taxon>
        <taxon>Oppiidae</taxon>
        <taxon>Medioppia</taxon>
    </lineage>
</organism>
<dbReference type="SMART" id="SM00280">
    <property type="entry name" value="KAZAL"/>
    <property type="match status" value="1"/>
</dbReference>
<keyword evidence="2" id="KW-0964">Secreted</keyword>
<dbReference type="SMART" id="SM00409">
    <property type="entry name" value="IG"/>
    <property type="match status" value="1"/>
</dbReference>
<keyword evidence="11" id="KW-1185">Reference proteome</keyword>
<evidence type="ECO:0000313" key="10">
    <source>
        <dbReference type="EMBL" id="CAD7621072.1"/>
    </source>
</evidence>
<evidence type="ECO:0000259" key="9">
    <source>
        <dbReference type="PROSITE" id="PS51465"/>
    </source>
</evidence>
<dbReference type="InterPro" id="IPR011390">
    <property type="entry name" value="IGFBP_rP_mac25"/>
</dbReference>
<evidence type="ECO:0000256" key="1">
    <source>
        <dbReference type="ARBA" id="ARBA00004613"/>
    </source>
</evidence>
<gene>
    <name evidence="10" type="ORF">OSB1V03_LOCUS1549</name>
</gene>
<dbReference type="SUPFAM" id="SSF100895">
    <property type="entry name" value="Kazal-type serine protease inhibitors"/>
    <property type="match status" value="1"/>
</dbReference>
<accession>A0A7R9PU85</accession>
<evidence type="ECO:0000256" key="6">
    <source>
        <dbReference type="SAM" id="SignalP"/>
    </source>
</evidence>
<dbReference type="PROSITE" id="PS51323">
    <property type="entry name" value="IGFBP_N_2"/>
    <property type="match status" value="1"/>
</dbReference>
<keyword evidence="5" id="KW-0393">Immunoglobulin domain</keyword>
<name>A0A7R9PU85_9ACAR</name>
<comment type="subcellular location">
    <subcellularLocation>
        <location evidence="1">Secreted</location>
    </subcellularLocation>
</comment>
<dbReference type="GO" id="GO:0005576">
    <property type="term" value="C:extracellular region"/>
    <property type="evidence" value="ECO:0007669"/>
    <property type="project" value="UniProtKB-SubCell"/>
</dbReference>
<reference evidence="10" key="1">
    <citation type="submission" date="2020-11" db="EMBL/GenBank/DDBJ databases">
        <authorList>
            <person name="Tran Van P."/>
        </authorList>
    </citation>
    <scope>NUCLEOTIDE SEQUENCE</scope>
</reference>
<dbReference type="AlphaFoldDB" id="A0A7R9PU85"/>
<sequence length="267" mass="29607">MNSVHYICLIVFALIPIIFSEVNVEKCNDKCELDKCPPPEDCLAGVIKDRCNCCSICGQKDGERCFNETLRKKLSRSYEIYNDCGECLVCKMRTDMEASDPPEAVCYCLKSEPICGSDGQTYENECKLTEERYKHRNGLVAASRGPCTTVPKIVSPPEDIVNKTGSYVAFACEAKGWPVPVIEWQVQRDSDIKALPSDDPHIAVQSRGGPSSYEVTGWLQLLDISTADQGTYYCVAKNSEGESKLGAKLVVSDGRHRKHGFAEENEI</sequence>